<keyword evidence="2" id="KW-0548">Nucleotidyltransferase</keyword>
<dbReference type="InterPro" id="IPR050951">
    <property type="entry name" value="Retrovirus_Pol_polyprotein"/>
</dbReference>
<dbReference type="GO" id="GO:0004519">
    <property type="term" value="F:endonuclease activity"/>
    <property type="evidence" value="ECO:0007669"/>
    <property type="project" value="UniProtKB-KW"/>
</dbReference>
<dbReference type="InterPro" id="IPR043128">
    <property type="entry name" value="Rev_trsase/Diguanyl_cyclase"/>
</dbReference>
<reference evidence="9" key="1">
    <citation type="submission" date="2021-12" db="EMBL/GenBank/DDBJ databases">
        <authorList>
            <person name="King R."/>
        </authorList>
    </citation>
    <scope>NUCLEOTIDE SEQUENCE</scope>
</reference>
<dbReference type="OrthoDB" id="7696691at2759"/>
<evidence type="ECO:0000256" key="6">
    <source>
        <dbReference type="ARBA" id="ARBA00022918"/>
    </source>
</evidence>
<protein>
    <recommendedName>
        <fullName evidence="8">Reverse transcriptase RNase H-like domain-containing protein</fullName>
    </recommendedName>
</protein>
<evidence type="ECO:0000259" key="8">
    <source>
        <dbReference type="Pfam" id="PF17917"/>
    </source>
</evidence>
<proteinExistence type="predicted"/>
<evidence type="ECO:0000256" key="1">
    <source>
        <dbReference type="ARBA" id="ARBA00022679"/>
    </source>
</evidence>
<evidence type="ECO:0000256" key="3">
    <source>
        <dbReference type="ARBA" id="ARBA00022722"/>
    </source>
</evidence>
<keyword evidence="3" id="KW-0540">Nuclease</keyword>
<keyword evidence="6" id="KW-0695">RNA-directed DNA polymerase</keyword>
<dbReference type="GO" id="GO:0016787">
    <property type="term" value="F:hydrolase activity"/>
    <property type="evidence" value="ECO:0007669"/>
    <property type="project" value="UniProtKB-KW"/>
</dbReference>
<dbReference type="Pfam" id="PF17917">
    <property type="entry name" value="RT_RNaseH"/>
    <property type="match status" value="1"/>
</dbReference>
<keyword evidence="4" id="KW-0255">Endonuclease</keyword>
<evidence type="ECO:0000256" key="4">
    <source>
        <dbReference type="ARBA" id="ARBA00022759"/>
    </source>
</evidence>
<name>A0A9P0BFH5_BRAAE</name>
<evidence type="ECO:0000256" key="2">
    <source>
        <dbReference type="ARBA" id="ARBA00022695"/>
    </source>
</evidence>
<dbReference type="PANTHER" id="PTHR37984:SF5">
    <property type="entry name" value="PROTEIN NYNRIN-LIKE"/>
    <property type="match status" value="1"/>
</dbReference>
<feature type="compositionally biased region" description="Polar residues" evidence="7">
    <location>
        <begin position="182"/>
        <end position="197"/>
    </location>
</feature>
<sequence>MGLINWLRGYIPGLAALTAPLAELTGKTDRFKWTEECEASWTKTHEALEQPHKLERPNPAWKFILQVDASDAGMGAVLMQLDGEEKKHIIHYSSAKYHQNEKNYHVNEKECLAMVWAIKRYRPYLEDKVFILKTNNRALVWLSNHRDDRAKLTRWSLLLQEFTFKVERVPGRTNELPDFLSRNPTKDPQPNRNYMEE</sequence>
<dbReference type="InterPro" id="IPR041373">
    <property type="entry name" value="RT_RNaseH"/>
</dbReference>
<accession>A0A9P0BFH5</accession>
<evidence type="ECO:0000256" key="5">
    <source>
        <dbReference type="ARBA" id="ARBA00022801"/>
    </source>
</evidence>
<dbReference type="CDD" id="cd09274">
    <property type="entry name" value="RNase_HI_RT_Ty3"/>
    <property type="match status" value="1"/>
</dbReference>
<keyword evidence="10" id="KW-1185">Reference proteome</keyword>
<organism evidence="9 10">
    <name type="scientific">Brassicogethes aeneus</name>
    <name type="common">Rape pollen beetle</name>
    <name type="synonym">Meligethes aeneus</name>
    <dbReference type="NCBI Taxonomy" id="1431903"/>
    <lineage>
        <taxon>Eukaryota</taxon>
        <taxon>Metazoa</taxon>
        <taxon>Ecdysozoa</taxon>
        <taxon>Arthropoda</taxon>
        <taxon>Hexapoda</taxon>
        <taxon>Insecta</taxon>
        <taxon>Pterygota</taxon>
        <taxon>Neoptera</taxon>
        <taxon>Endopterygota</taxon>
        <taxon>Coleoptera</taxon>
        <taxon>Polyphaga</taxon>
        <taxon>Cucujiformia</taxon>
        <taxon>Nitidulidae</taxon>
        <taxon>Meligethinae</taxon>
        <taxon>Brassicogethes</taxon>
    </lineage>
</organism>
<feature type="region of interest" description="Disordered" evidence="7">
    <location>
        <begin position="175"/>
        <end position="197"/>
    </location>
</feature>
<dbReference type="AlphaFoldDB" id="A0A9P0BFH5"/>
<dbReference type="PANTHER" id="PTHR37984">
    <property type="entry name" value="PROTEIN CBG26694"/>
    <property type="match status" value="1"/>
</dbReference>
<feature type="non-terminal residue" evidence="9">
    <location>
        <position position="197"/>
    </location>
</feature>
<dbReference type="Proteomes" id="UP001154078">
    <property type="component" value="Chromosome 8"/>
</dbReference>
<dbReference type="EMBL" id="OV121139">
    <property type="protein sequence ID" value="CAH0563176.1"/>
    <property type="molecule type" value="Genomic_DNA"/>
</dbReference>
<dbReference type="Gene3D" id="3.30.70.270">
    <property type="match status" value="1"/>
</dbReference>
<keyword evidence="1" id="KW-0808">Transferase</keyword>
<feature type="domain" description="Reverse transcriptase RNase H-like" evidence="8">
    <location>
        <begin position="60"/>
        <end position="162"/>
    </location>
</feature>
<gene>
    <name evidence="9" type="ORF">MELIAE_LOCUS12156</name>
</gene>
<evidence type="ECO:0000313" key="9">
    <source>
        <dbReference type="EMBL" id="CAH0563176.1"/>
    </source>
</evidence>
<dbReference type="GO" id="GO:0003964">
    <property type="term" value="F:RNA-directed DNA polymerase activity"/>
    <property type="evidence" value="ECO:0007669"/>
    <property type="project" value="UniProtKB-KW"/>
</dbReference>
<keyword evidence="5" id="KW-0378">Hydrolase</keyword>
<evidence type="ECO:0000256" key="7">
    <source>
        <dbReference type="SAM" id="MobiDB-lite"/>
    </source>
</evidence>
<evidence type="ECO:0000313" key="10">
    <source>
        <dbReference type="Proteomes" id="UP001154078"/>
    </source>
</evidence>
<dbReference type="Gene3D" id="3.10.20.370">
    <property type="match status" value="1"/>
</dbReference>
<dbReference type="InterPro" id="IPR043502">
    <property type="entry name" value="DNA/RNA_pol_sf"/>
</dbReference>
<dbReference type="FunFam" id="3.10.20.370:FF:000001">
    <property type="entry name" value="Retrovirus-related Pol polyprotein from transposon 17.6-like protein"/>
    <property type="match status" value="1"/>
</dbReference>
<dbReference type="SUPFAM" id="SSF56672">
    <property type="entry name" value="DNA/RNA polymerases"/>
    <property type="match status" value="1"/>
</dbReference>